<dbReference type="EMBL" id="BRXZ01005991">
    <property type="protein sequence ID" value="GMH53598.1"/>
    <property type="molecule type" value="Genomic_DNA"/>
</dbReference>
<comment type="caution">
    <text evidence="1">The sequence shown here is derived from an EMBL/GenBank/DDBJ whole genome shotgun (WGS) entry which is preliminary data.</text>
</comment>
<proteinExistence type="predicted"/>
<keyword evidence="2" id="KW-1185">Reference proteome</keyword>
<organism evidence="1 2">
    <name type="scientific">Triparma retinervis</name>
    <dbReference type="NCBI Taxonomy" id="2557542"/>
    <lineage>
        <taxon>Eukaryota</taxon>
        <taxon>Sar</taxon>
        <taxon>Stramenopiles</taxon>
        <taxon>Ochrophyta</taxon>
        <taxon>Bolidophyceae</taxon>
        <taxon>Parmales</taxon>
        <taxon>Triparmaceae</taxon>
        <taxon>Triparma</taxon>
    </lineage>
</organism>
<evidence type="ECO:0000313" key="2">
    <source>
        <dbReference type="Proteomes" id="UP001165082"/>
    </source>
</evidence>
<sequence length="12" mass="1203">MDPVTASSVLLA</sequence>
<gene>
    <name evidence="1" type="ORF">TrRE_jg12772</name>
</gene>
<evidence type="ECO:0000313" key="1">
    <source>
        <dbReference type="EMBL" id="GMH53598.1"/>
    </source>
</evidence>
<feature type="non-terminal residue" evidence="1">
    <location>
        <position position="1"/>
    </location>
</feature>
<reference evidence="1" key="1">
    <citation type="submission" date="2022-07" db="EMBL/GenBank/DDBJ databases">
        <title>Genome analysis of Parmales, a sister group of diatoms, reveals the evolutionary specialization of diatoms from phago-mixotrophs to photoautotrophs.</title>
        <authorList>
            <person name="Ban H."/>
            <person name="Sato S."/>
            <person name="Yoshikawa S."/>
            <person name="Kazumasa Y."/>
            <person name="Nakamura Y."/>
            <person name="Ichinomiya M."/>
            <person name="Saitoh K."/>
            <person name="Sato N."/>
            <person name="Blanc-Mathieu R."/>
            <person name="Endo H."/>
            <person name="Kuwata A."/>
            <person name="Ogata H."/>
        </authorList>
    </citation>
    <scope>NUCLEOTIDE SEQUENCE</scope>
</reference>
<accession>A0A9W7DSL5</accession>
<dbReference type="Proteomes" id="UP001165082">
    <property type="component" value="Unassembled WGS sequence"/>
</dbReference>
<name>A0A9W7DSL5_9STRA</name>
<protein>
    <submittedName>
        <fullName evidence="1">Uncharacterized protein</fullName>
    </submittedName>
</protein>